<comment type="caution">
    <text evidence="18">The sequence shown here is derived from an EMBL/GenBank/DDBJ whole genome shotgun (WGS) entry which is preliminary data.</text>
</comment>
<dbReference type="NCBIfam" id="NF004790">
    <property type="entry name" value="PRK06136.1"/>
    <property type="match status" value="1"/>
</dbReference>
<evidence type="ECO:0000313" key="19">
    <source>
        <dbReference type="Proteomes" id="UP000253977"/>
    </source>
</evidence>
<feature type="domain" description="Sirohaem synthase dimerisation" evidence="17">
    <location>
        <begin position="144"/>
        <end position="199"/>
    </location>
</feature>
<dbReference type="NCBIfam" id="TIGR01469">
    <property type="entry name" value="cobA_cysG_Cterm"/>
    <property type="match status" value="1"/>
</dbReference>
<keyword evidence="5 15" id="KW-0808">Transferase</keyword>
<keyword evidence="6" id="KW-0949">S-adenosyl-L-methionine</keyword>
<dbReference type="InterPro" id="IPR003043">
    <property type="entry name" value="Uropor_MeTrfase_CS"/>
</dbReference>
<evidence type="ECO:0000259" key="16">
    <source>
        <dbReference type="Pfam" id="PF00590"/>
    </source>
</evidence>
<dbReference type="SUPFAM" id="SSF75615">
    <property type="entry name" value="Siroheme synthase middle domains-like"/>
    <property type="match status" value="1"/>
</dbReference>
<dbReference type="InterPro" id="IPR036291">
    <property type="entry name" value="NAD(P)-bd_dom_sf"/>
</dbReference>
<dbReference type="InterPro" id="IPR019478">
    <property type="entry name" value="Sirohaem_synthase_dimer_dom"/>
</dbReference>
<dbReference type="PANTHER" id="PTHR45790">
    <property type="entry name" value="SIROHEME SYNTHASE-RELATED"/>
    <property type="match status" value="1"/>
</dbReference>
<sequence>MFIRTSNRRVVIVGGGEQAAQKARLLLKTDATLVLVAATLDDELQTLVGAGRAQHVPTLPAAVFDDATMAFVATGCPGFDAAVHALARAARCPVNVVDRPDLCDITTPAIVDRDPIVVAIGTEGTAPVLARDIKTRLEQMLPQSLGGLAALAGRLRPAVARHVPRAQRRALWAWVFKGAPHDLWTRGAERDAAREIKDAIAAGCPPQTGAAGHIALVGAGPGARDLLTLRAVQRLQEADVIFYDRLVDGEVLELARRDAERVFVGKHVGAHSWPQDRINRVIVAEAQKGRRVVRLKSGDPGVFGRATEELDAARAAGIEIEIVPGVTAACAAGAALGRSLTQRDVSDTLVLATGTGSLSDPFPDSTRLSGPGTTTAFYMAARHAGRLAQDLTGRGLPATAPVDIAVDVSKPTQRHVAATVGTLADTFAREGITGCAILLVTWPKTLAAPSVCVGGFADAVPMEGARR</sequence>
<dbReference type="Pfam" id="PF10414">
    <property type="entry name" value="CysG_dimeriser"/>
    <property type="match status" value="1"/>
</dbReference>
<reference evidence="18 19" key="1">
    <citation type="submission" date="2018-07" db="EMBL/GenBank/DDBJ databases">
        <title>Thalassococcus profundi sp. nov., a marine bacterium isolated from deep seawater of Okinawa Trough.</title>
        <authorList>
            <person name="Yu M."/>
        </authorList>
    </citation>
    <scope>NUCLEOTIDE SEQUENCE [LARGE SCALE GENOMIC DNA]</scope>
    <source>
        <strain evidence="18 19">WRAS1</strain>
    </source>
</reference>
<dbReference type="GO" id="GO:0043115">
    <property type="term" value="F:precorrin-2 dehydrogenase activity"/>
    <property type="evidence" value="ECO:0007669"/>
    <property type="project" value="UniProtKB-EC"/>
</dbReference>
<evidence type="ECO:0000256" key="2">
    <source>
        <dbReference type="ARBA" id="ARBA00005879"/>
    </source>
</evidence>
<evidence type="ECO:0000256" key="8">
    <source>
        <dbReference type="ARBA" id="ARBA00023027"/>
    </source>
</evidence>
<dbReference type="Pfam" id="PF00590">
    <property type="entry name" value="TP_methylase"/>
    <property type="match status" value="1"/>
</dbReference>
<evidence type="ECO:0000259" key="17">
    <source>
        <dbReference type="Pfam" id="PF10414"/>
    </source>
</evidence>
<dbReference type="SUPFAM" id="SSF53790">
    <property type="entry name" value="Tetrapyrrole methylase"/>
    <property type="match status" value="1"/>
</dbReference>
<gene>
    <name evidence="18" type="primary">cobA</name>
    <name evidence="18" type="ORF">DU478_11935</name>
</gene>
<dbReference type="UniPathway" id="UPA00262">
    <property type="reaction ID" value="UER00211"/>
</dbReference>
<evidence type="ECO:0000256" key="14">
    <source>
        <dbReference type="PIRSR" id="PIRSR036426-1"/>
    </source>
</evidence>
<dbReference type="GO" id="GO:0004851">
    <property type="term" value="F:uroporphyrin-III C-methyltransferase activity"/>
    <property type="evidence" value="ECO:0007669"/>
    <property type="project" value="UniProtKB-EC"/>
</dbReference>
<dbReference type="InterPro" id="IPR012409">
    <property type="entry name" value="Sirohaem_synth"/>
</dbReference>
<keyword evidence="3" id="KW-0169">Cobalamin biosynthesis</keyword>
<dbReference type="GO" id="GO:0019354">
    <property type="term" value="P:siroheme biosynthetic process"/>
    <property type="evidence" value="ECO:0007669"/>
    <property type="project" value="UniProtKB-UniPathway"/>
</dbReference>
<dbReference type="GO" id="GO:0051287">
    <property type="term" value="F:NAD binding"/>
    <property type="evidence" value="ECO:0007669"/>
    <property type="project" value="InterPro"/>
</dbReference>
<accession>A0A369TP82</accession>
<keyword evidence="9" id="KW-0456">Lyase</keyword>
<dbReference type="InterPro" id="IPR035996">
    <property type="entry name" value="4pyrrol_Methylase_sf"/>
</dbReference>
<dbReference type="Gene3D" id="3.40.50.720">
    <property type="entry name" value="NAD(P)-binding Rossmann-like Domain"/>
    <property type="match status" value="1"/>
</dbReference>
<organism evidence="18 19">
    <name type="scientific">Thalassococcus profundi</name>
    <dbReference type="NCBI Taxonomy" id="2282382"/>
    <lineage>
        <taxon>Bacteria</taxon>
        <taxon>Pseudomonadati</taxon>
        <taxon>Pseudomonadota</taxon>
        <taxon>Alphaproteobacteria</taxon>
        <taxon>Rhodobacterales</taxon>
        <taxon>Roseobacteraceae</taxon>
        <taxon>Thalassococcus</taxon>
    </lineage>
</organism>
<protein>
    <submittedName>
        <fullName evidence="18">Uroporphyrinogen-III C-methyltransferase</fullName>
        <ecNumber evidence="18">2.1.1.107</ecNumber>
    </submittedName>
</protein>
<evidence type="ECO:0000256" key="11">
    <source>
        <dbReference type="ARBA" id="ARBA00023268"/>
    </source>
</evidence>
<dbReference type="InterPro" id="IPR006366">
    <property type="entry name" value="CobA/CysG_C"/>
</dbReference>
<dbReference type="SUPFAM" id="SSF51735">
    <property type="entry name" value="NAD(P)-binding Rossmann-fold domains"/>
    <property type="match status" value="1"/>
</dbReference>
<evidence type="ECO:0000256" key="4">
    <source>
        <dbReference type="ARBA" id="ARBA00022603"/>
    </source>
</evidence>
<dbReference type="AlphaFoldDB" id="A0A369TP82"/>
<keyword evidence="10" id="KW-0627">Porphyrin biosynthesis</keyword>
<dbReference type="InterPro" id="IPR000878">
    <property type="entry name" value="4pyrrol_Mease"/>
</dbReference>
<dbReference type="GO" id="GO:0051266">
    <property type="term" value="F:sirohydrochlorin ferrochelatase activity"/>
    <property type="evidence" value="ECO:0007669"/>
    <property type="project" value="InterPro"/>
</dbReference>
<keyword evidence="4 15" id="KW-0489">Methyltransferase</keyword>
<dbReference type="GO" id="GO:0032259">
    <property type="term" value="P:methylation"/>
    <property type="evidence" value="ECO:0007669"/>
    <property type="project" value="UniProtKB-KW"/>
</dbReference>
<dbReference type="NCBIfam" id="NF007922">
    <property type="entry name" value="PRK10637.1"/>
    <property type="match status" value="1"/>
</dbReference>
<dbReference type="PROSITE" id="PS00839">
    <property type="entry name" value="SUMT_1"/>
    <property type="match status" value="1"/>
</dbReference>
<feature type="active site" description="Proton donor" evidence="14">
    <location>
        <position position="266"/>
    </location>
</feature>
<keyword evidence="11" id="KW-0511">Multifunctional enzyme</keyword>
<dbReference type="Pfam" id="PF13241">
    <property type="entry name" value="NAD_binding_7"/>
    <property type="match status" value="1"/>
</dbReference>
<dbReference type="InterPro" id="IPR014776">
    <property type="entry name" value="4pyrrole_Mease_sub2"/>
</dbReference>
<comment type="pathway">
    <text evidence="1">Porphyrin-containing compound metabolism; siroheme biosynthesis; sirohydrochlorin from precorrin-2: step 1/1.</text>
</comment>
<comment type="pathway">
    <text evidence="12">Porphyrin-containing compound metabolism; siroheme biosynthesis; precorrin-2 from uroporphyrinogen III: step 1/1.</text>
</comment>
<dbReference type="PIRSF" id="PIRSF036426">
    <property type="entry name" value="Sirohaem_synth"/>
    <property type="match status" value="1"/>
</dbReference>
<evidence type="ECO:0000256" key="15">
    <source>
        <dbReference type="RuleBase" id="RU003960"/>
    </source>
</evidence>
<dbReference type="Gene3D" id="3.40.1010.10">
    <property type="entry name" value="Cobalt-precorrin-4 Transmethylase, Domain 1"/>
    <property type="match status" value="1"/>
</dbReference>
<dbReference type="EMBL" id="QPMK01000008">
    <property type="protein sequence ID" value="RDD65927.1"/>
    <property type="molecule type" value="Genomic_DNA"/>
</dbReference>
<dbReference type="FunFam" id="3.40.1010.10:FF:000001">
    <property type="entry name" value="Siroheme synthase"/>
    <property type="match status" value="1"/>
</dbReference>
<feature type="domain" description="Tetrapyrrole methylase" evidence="16">
    <location>
        <begin position="214"/>
        <end position="423"/>
    </location>
</feature>
<dbReference type="EC" id="2.1.1.107" evidence="18"/>
<keyword evidence="8" id="KW-0520">NAD</keyword>
<proteinExistence type="inferred from homology"/>
<dbReference type="OrthoDB" id="9815856at2"/>
<keyword evidence="19" id="KW-1185">Reference proteome</keyword>
<dbReference type="InterPro" id="IPR050161">
    <property type="entry name" value="Siro_Cobalamin_biosynth"/>
</dbReference>
<dbReference type="GO" id="GO:0009236">
    <property type="term" value="P:cobalamin biosynthetic process"/>
    <property type="evidence" value="ECO:0007669"/>
    <property type="project" value="UniProtKB-KW"/>
</dbReference>
<evidence type="ECO:0000256" key="10">
    <source>
        <dbReference type="ARBA" id="ARBA00023244"/>
    </source>
</evidence>
<dbReference type="InterPro" id="IPR037115">
    <property type="entry name" value="Sirohaem_synt_dimer_dom_sf"/>
</dbReference>
<dbReference type="PANTHER" id="PTHR45790:SF3">
    <property type="entry name" value="S-ADENOSYL-L-METHIONINE-DEPENDENT UROPORPHYRINOGEN III METHYLTRANSFERASE, CHLOROPLASTIC"/>
    <property type="match status" value="1"/>
</dbReference>
<evidence type="ECO:0000256" key="6">
    <source>
        <dbReference type="ARBA" id="ARBA00022691"/>
    </source>
</evidence>
<evidence type="ECO:0000256" key="12">
    <source>
        <dbReference type="ARBA" id="ARBA00025705"/>
    </source>
</evidence>
<dbReference type="CDD" id="cd11642">
    <property type="entry name" value="SUMT"/>
    <property type="match status" value="1"/>
</dbReference>
<dbReference type="Gene3D" id="3.30.950.10">
    <property type="entry name" value="Methyltransferase, Cobalt-precorrin-4 Transmethylase, Domain 2"/>
    <property type="match status" value="1"/>
</dbReference>
<dbReference type="PROSITE" id="PS00840">
    <property type="entry name" value="SUMT_2"/>
    <property type="match status" value="1"/>
</dbReference>
<dbReference type="InterPro" id="IPR006367">
    <property type="entry name" value="Sirohaem_synthase_N"/>
</dbReference>
<comment type="catalytic activity">
    <reaction evidence="13">
        <text>precorrin-2 + NAD(+) = sirohydrochlorin + NADH + 2 H(+)</text>
        <dbReference type="Rhea" id="RHEA:15613"/>
        <dbReference type="ChEBI" id="CHEBI:15378"/>
        <dbReference type="ChEBI" id="CHEBI:57540"/>
        <dbReference type="ChEBI" id="CHEBI:57945"/>
        <dbReference type="ChEBI" id="CHEBI:58351"/>
        <dbReference type="ChEBI" id="CHEBI:58827"/>
        <dbReference type="EC" id="1.3.1.76"/>
    </reaction>
</comment>
<dbReference type="Gene3D" id="3.30.160.110">
    <property type="entry name" value="Siroheme synthase, domain 2"/>
    <property type="match status" value="1"/>
</dbReference>
<dbReference type="NCBIfam" id="TIGR01470">
    <property type="entry name" value="cysG_Nterm"/>
    <property type="match status" value="1"/>
</dbReference>
<evidence type="ECO:0000256" key="9">
    <source>
        <dbReference type="ARBA" id="ARBA00023239"/>
    </source>
</evidence>
<evidence type="ECO:0000256" key="13">
    <source>
        <dbReference type="ARBA" id="ARBA00047561"/>
    </source>
</evidence>
<dbReference type="InterPro" id="IPR014777">
    <property type="entry name" value="4pyrrole_Mease_sub1"/>
</dbReference>
<dbReference type="Gene3D" id="1.10.8.210">
    <property type="entry name" value="Sirohaem synthase, dimerisation domain"/>
    <property type="match status" value="1"/>
</dbReference>
<feature type="active site" description="Proton acceptor" evidence="14">
    <location>
        <position position="244"/>
    </location>
</feature>
<evidence type="ECO:0000256" key="7">
    <source>
        <dbReference type="ARBA" id="ARBA00023002"/>
    </source>
</evidence>
<keyword evidence="7" id="KW-0560">Oxidoreductase</keyword>
<evidence type="ECO:0000256" key="3">
    <source>
        <dbReference type="ARBA" id="ARBA00022573"/>
    </source>
</evidence>
<evidence type="ECO:0000256" key="1">
    <source>
        <dbReference type="ARBA" id="ARBA00005010"/>
    </source>
</evidence>
<dbReference type="Proteomes" id="UP000253977">
    <property type="component" value="Unassembled WGS sequence"/>
</dbReference>
<evidence type="ECO:0000256" key="5">
    <source>
        <dbReference type="ARBA" id="ARBA00022679"/>
    </source>
</evidence>
<name>A0A369TP82_9RHOB</name>
<comment type="similarity">
    <text evidence="2 15">Belongs to the precorrin methyltransferase family.</text>
</comment>
<evidence type="ECO:0000313" key="18">
    <source>
        <dbReference type="EMBL" id="RDD65927.1"/>
    </source>
</evidence>